<keyword evidence="6" id="KW-0347">Helicase</keyword>
<evidence type="ECO:0000313" key="6">
    <source>
        <dbReference type="EMBL" id="GAP03168.1"/>
    </source>
</evidence>
<evidence type="ECO:0000256" key="3">
    <source>
        <dbReference type="ARBA" id="ARBA00023125"/>
    </source>
</evidence>
<sequence>MDDTLFYGRLVTWPQSEPIDREHYQLLSAFVGNRCQRCGQDDRASLPNGGFYCLACLNLGRVASHDVLLTLAEPNDFPAYGKMPWTGQLTASQGRVSQELIDSYQKGEDRLVWAVTGAGKTEMLFPLLEHALQGRGRVAVLSPRVDVVLELAPRLRAAFGIEIQVLHGHQEEPYQYGQFVLATTHQALRFRQAFDLIVIDEVDAFPYRGDPVLNYAVNQARKQGGVLVYLTATPTPDLLRQVRQGKLRQSYLPRRFHQGLLPQIQTRKVGNWRKRCPQRLKVVVLAWQQEQIPFLVFVPQVKDLANVDKCLQKVLKIMGGTVHAGDPDRAAKVLRLRSGDWRYLVTTTILERGVTLPGLEVVILGADDPVFSTAALVQIAGRVARAKEKPTGLVLALIEEPTLVLRRAQQQIDQLNQLAEEMGGQS</sequence>
<dbReference type="EMBL" id="DF968066">
    <property type="protein sequence ID" value="GAP03168.1"/>
    <property type="molecule type" value="Genomic_DNA"/>
</dbReference>
<keyword evidence="1" id="KW-0547">Nucleotide-binding</keyword>
<dbReference type="STRING" id="220714.SAMN05660469_0780"/>
<dbReference type="GO" id="GO:0006270">
    <property type="term" value="P:DNA replication initiation"/>
    <property type="evidence" value="ECO:0007669"/>
    <property type="project" value="TreeGrafter"/>
</dbReference>
<dbReference type="GO" id="GO:0043138">
    <property type="term" value="F:3'-5' DNA helicase activity"/>
    <property type="evidence" value="ECO:0007669"/>
    <property type="project" value="TreeGrafter"/>
</dbReference>
<dbReference type="Proteomes" id="UP000061227">
    <property type="component" value="Unassembled WGS sequence"/>
</dbReference>
<dbReference type="RefSeq" id="WP_059378585.1">
    <property type="nucleotide sequence ID" value="NZ_DF968066.1"/>
</dbReference>
<dbReference type="GO" id="GO:0006302">
    <property type="term" value="P:double-strand break repair"/>
    <property type="evidence" value="ECO:0007669"/>
    <property type="project" value="TreeGrafter"/>
</dbReference>
<dbReference type="GO" id="GO:0005524">
    <property type="term" value="F:ATP binding"/>
    <property type="evidence" value="ECO:0007669"/>
    <property type="project" value="UniProtKB-KW"/>
</dbReference>
<dbReference type="InterPro" id="IPR011545">
    <property type="entry name" value="DEAD/DEAH_box_helicase_dom"/>
</dbReference>
<dbReference type="InterPro" id="IPR014001">
    <property type="entry name" value="Helicase_ATP-bd"/>
</dbReference>
<dbReference type="OrthoDB" id="2077914at2"/>
<dbReference type="PROSITE" id="PS51194">
    <property type="entry name" value="HELICASE_CTER"/>
    <property type="match status" value="1"/>
</dbReference>
<dbReference type="SMART" id="SM00487">
    <property type="entry name" value="DEXDc"/>
    <property type="match status" value="1"/>
</dbReference>
<proteinExistence type="predicted"/>
<evidence type="ECO:0000259" key="4">
    <source>
        <dbReference type="PROSITE" id="PS51192"/>
    </source>
</evidence>
<dbReference type="CDD" id="cd18785">
    <property type="entry name" value="SF2_C"/>
    <property type="match status" value="1"/>
</dbReference>
<dbReference type="PROSITE" id="PS51192">
    <property type="entry name" value="HELICASE_ATP_BIND_1"/>
    <property type="match status" value="1"/>
</dbReference>
<dbReference type="AlphaFoldDB" id="A0A3F3H480"/>
<dbReference type="PANTHER" id="PTHR30580:SF1">
    <property type="entry name" value="COMF OPERON PROTEIN 1"/>
    <property type="match status" value="1"/>
</dbReference>
<dbReference type="Pfam" id="PF00270">
    <property type="entry name" value="DEAD"/>
    <property type="match status" value="1"/>
</dbReference>
<gene>
    <name evidence="6" type="ORF">FPFC_041660</name>
</gene>
<name>A0A3F3H480_9LACO</name>
<reference evidence="6 7" key="1">
    <citation type="journal article" date="2015" name="BMC Genomics">
        <title>Comparative genomics of Fructobacillus spp. and Leuconostoc spp. reveals niche-specific evolution of Fructobacillus spp.</title>
        <authorList>
            <person name="Endo A."/>
            <person name="Tanizawa Y."/>
            <person name="Tanaka N."/>
            <person name="Maeno S."/>
            <person name="Kumar H."/>
            <person name="Shiwa Y."/>
            <person name="Okada S."/>
            <person name="Yoshikawa H."/>
            <person name="Dicks L."/>
            <person name="Nakagawa J."/>
            <person name="Arita M."/>
        </authorList>
    </citation>
    <scope>NUCLEOTIDE SEQUENCE [LARGE SCALE GENOMIC DNA]</scope>
    <source>
        <strain evidence="6 7">DSM 15468</strain>
    </source>
</reference>
<organism evidence="6 7">
    <name type="scientific">Fructobacillus pseudoficulneus</name>
    <dbReference type="NCBI Taxonomy" id="220714"/>
    <lineage>
        <taxon>Bacteria</taxon>
        <taxon>Bacillati</taxon>
        <taxon>Bacillota</taxon>
        <taxon>Bacilli</taxon>
        <taxon>Lactobacillales</taxon>
        <taxon>Lactobacillaceae</taxon>
        <taxon>Fructobacillus</taxon>
    </lineage>
</organism>
<keyword evidence="3" id="KW-0238">DNA-binding</keyword>
<dbReference type="SMART" id="SM00490">
    <property type="entry name" value="HELICc"/>
    <property type="match status" value="1"/>
</dbReference>
<evidence type="ECO:0000256" key="2">
    <source>
        <dbReference type="ARBA" id="ARBA00022840"/>
    </source>
</evidence>
<dbReference type="GO" id="GO:0006310">
    <property type="term" value="P:DNA recombination"/>
    <property type="evidence" value="ECO:0007669"/>
    <property type="project" value="TreeGrafter"/>
</dbReference>
<dbReference type="CDD" id="cd17925">
    <property type="entry name" value="DEXDc_ComFA"/>
    <property type="match status" value="1"/>
</dbReference>
<protein>
    <submittedName>
        <fullName evidence="6">ATP-dependent DNA helicase/translocase</fullName>
    </submittedName>
</protein>
<dbReference type="GO" id="GO:0003677">
    <property type="term" value="F:DNA binding"/>
    <property type="evidence" value="ECO:0007669"/>
    <property type="project" value="UniProtKB-KW"/>
</dbReference>
<dbReference type="InterPro" id="IPR027417">
    <property type="entry name" value="P-loop_NTPase"/>
</dbReference>
<feature type="domain" description="Helicase ATP-binding" evidence="4">
    <location>
        <begin position="101"/>
        <end position="252"/>
    </location>
</feature>
<keyword evidence="7" id="KW-1185">Reference proteome</keyword>
<evidence type="ECO:0000259" key="5">
    <source>
        <dbReference type="PROSITE" id="PS51194"/>
    </source>
</evidence>
<dbReference type="Pfam" id="PF00271">
    <property type="entry name" value="Helicase_C"/>
    <property type="match status" value="1"/>
</dbReference>
<dbReference type="SUPFAM" id="SSF52540">
    <property type="entry name" value="P-loop containing nucleoside triphosphate hydrolases"/>
    <property type="match status" value="1"/>
</dbReference>
<accession>A0A3F3H480</accession>
<evidence type="ECO:0000313" key="7">
    <source>
        <dbReference type="Proteomes" id="UP000061227"/>
    </source>
</evidence>
<evidence type="ECO:0000256" key="1">
    <source>
        <dbReference type="ARBA" id="ARBA00022741"/>
    </source>
</evidence>
<dbReference type="Gene3D" id="3.40.50.300">
    <property type="entry name" value="P-loop containing nucleotide triphosphate hydrolases"/>
    <property type="match status" value="2"/>
</dbReference>
<dbReference type="PANTHER" id="PTHR30580">
    <property type="entry name" value="PRIMOSOMAL PROTEIN N"/>
    <property type="match status" value="1"/>
</dbReference>
<feature type="domain" description="Helicase C-terminal" evidence="5">
    <location>
        <begin position="279"/>
        <end position="426"/>
    </location>
</feature>
<dbReference type="InterPro" id="IPR001650">
    <property type="entry name" value="Helicase_C-like"/>
</dbReference>
<keyword evidence="2" id="KW-0067">ATP-binding</keyword>
<keyword evidence="6" id="KW-0378">Hydrolase</keyword>